<evidence type="ECO:0000256" key="1">
    <source>
        <dbReference type="SAM" id="Coils"/>
    </source>
</evidence>
<feature type="coiled-coil region" evidence="1">
    <location>
        <begin position="96"/>
        <end position="169"/>
    </location>
</feature>
<feature type="coiled-coil region" evidence="1">
    <location>
        <begin position="532"/>
        <end position="559"/>
    </location>
</feature>
<sequence length="901" mass="105426">MYNCGSNAESCASQIRRNSPNFDFNYYNCSLGSYSVKQGLNRFYFSTIITKYSLIAFETSTPGLIALIDDESTFLDYQIINNNEVFEECDLKDMEIQQSREKLQSSIKENEILKNKVLEFEEQLKVNDSIVEKITNEFKTKIKSLEEQKNLAEIRLANSETTIKSLEIETDATNQIIIENRKTISDLQQKIENESLKKINDSRSKLNDQLCLLTTEINLKVMQIAELIDEKEKIELENISLKKALEKEQFESGRIEVSNQKLECLKTEYKEKYQKLLIEKEVNKRPEKLMPDEVRNIDFEVQNQNNERLQNELEKIRSSFSSLEVKYNGIKSQIECLKKSSELTKQVEYANLEIGFLKMQLEKNALKLTQIFQENETFKNKNRFLEELKNRQDNLIQLLQDEINNLNPEIIEFERISKNNEIKNLSELNKNLTIELYDLKKKNVTKDSNTFTYLNSAKNYEIFSKKGPTTNDKSFVKFSEESSPVNFATSSFIFKENNFVNGPGNELFSTEPKPNGQEYFTSKLKDSEINFRSDYREKYRNLSNRLVKLRQKLQDSKKEKELNEPVIGSLKTNGTLNGFQCYLGQNDGIYYYNTSGNKTWLNHEKKLKDLFHGGVNSVLDSHLRMEYNLDLKRLVEITVRLVQQKQVDLDKLRLVRTSIFGSVEKNDIGRQIAYNYFGSIQFKDVVNIYSWWHKDSYNFATLVKLELNKLEKIEIMEFDKESSFSFGSDFVSRINVELSDEDLKTIESFISHYNQRSQFNTGFDDFLSQKLQEKGVKCWLRCSSNRFKNAESQNKSAPFWTGKFKCIDNDCTNIFKSSIRDNLIRHYSIVYDKYEQPHSIEVKILQNYVHMEKIEPRIRSADNQRKRQAVDVLAHGISECSMNNLLFNTENTSILGKFILF</sequence>
<dbReference type="AlphaFoldDB" id="A0A814CYS0"/>
<dbReference type="EMBL" id="CAJNOC010002728">
    <property type="protein sequence ID" value="CAF0948592.1"/>
    <property type="molecule type" value="Genomic_DNA"/>
</dbReference>
<evidence type="ECO:0000313" key="3">
    <source>
        <dbReference type="Proteomes" id="UP000663879"/>
    </source>
</evidence>
<dbReference type="Proteomes" id="UP000663879">
    <property type="component" value="Unassembled WGS sequence"/>
</dbReference>
<name>A0A814CYS0_9BILA</name>
<evidence type="ECO:0000313" key="2">
    <source>
        <dbReference type="EMBL" id="CAF0948592.1"/>
    </source>
</evidence>
<gene>
    <name evidence="2" type="ORF">OXX778_LOCUS13821</name>
</gene>
<feature type="coiled-coil region" evidence="1">
    <location>
        <begin position="224"/>
        <end position="326"/>
    </location>
</feature>
<comment type="caution">
    <text evidence="2">The sequence shown here is derived from an EMBL/GenBank/DDBJ whole genome shotgun (WGS) entry which is preliminary data.</text>
</comment>
<reference evidence="2" key="1">
    <citation type="submission" date="2021-02" db="EMBL/GenBank/DDBJ databases">
        <authorList>
            <person name="Nowell W R."/>
        </authorList>
    </citation>
    <scope>NUCLEOTIDE SEQUENCE</scope>
    <source>
        <strain evidence="2">Ploen Becks lab</strain>
    </source>
</reference>
<keyword evidence="1" id="KW-0175">Coiled coil</keyword>
<feature type="coiled-coil region" evidence="1">
    <location>
        <begin position="382"/>
        <end position="442"/>
    </location>
</feature>
<keyword evidence="3" id="KW-1185">Reference proteome</keyword>
<proteinExistence type="predicted"/>
<accession>A0A814CYS0</accession>
<organism evidence="2 3">
    <name type="scientific">Brachionus calyciflorus</name>
    <dbReference type="NCBI Taxonomy" id="104777"/>
    <lineage>
        <taxon>Eukaryota</taxon>
        <taxon>Metazoa</taxon>
        <taxon>Spiralia</taxon>
        <taxon>Gnathifera</taxon>
        <taxon>Rotifera</taxon>
        <taxon>Eurotatoria</taxon>
        <taxon>Monogononta</taxon>
        <taxon>Pseudotrocha</taxon>
        <taxon>Ploima</taxon>
        <taxon>Brachionidae</taxon>
        <taxon>Brachionus</taxon>
    </lineage>
</organism>
<protein>
    <submittedName>
        <fullName evidence="2">Uncharacterized protein</fullName>
    </submittedName>
</protein>